<dbReference type="GO" id="GO:0008270">
    <property type="term" value="F:zinc ion binding"/>
    <property type="evidence" value="ECO:0007669"/>
    <property type="project" value="UniProtKB-KW"/>
</dbReference>
<keyword evidence="10" id="KW-1185">Reference proteome</keyword>
<dbReference type="AlphaFoldDB" id="A0A8J2NT81"/>
<protein>
    <recommendedName>
        <fullName evidence="2">E3 ubiquitin-protein ligase CHFR</fullName>
    </recommendedName>
</protein>
<dbReference type="PROSITE" id="PS00518">
    <property type="entry name" value="ZF_RING_1"/>
    <property type="match status" value="1"/>
</dbReference>
<accession>A0A8J2NT81</accession>
<dbReference type="Pfam" id="PF00498">
    <property type="entry name" value="FHA"/>
    <property type="match status" value="1"/>
</dbReference>
<feature type="domain" description="RING-type" evidence="8">
    <location>
        <begin position="259"/>
        <end position="294"/>
    </location>
</feature>
<dbReference type="Pfam" id="PF00097">
    <property type="entry name" value="zf-C3HC4"/>
    <property type="match status" value="1"/>
</dbReference>
<dbReference type="GO" id="GO:0006511">
    <property type="term" value="P:ubiquitin-dependent protein catabolic process"/>
    <property type="evidence" value="ECO:0007669"/>
    <property type="project" value="TreeGrafter"/>
</dbReference>
<name>A0A8J2NT81_9HEXA</name>
<evidence type="ECO:0000259" key="7">
    <source>
        <dbReference type="PROSITE" id="PS50006"/>
    </source>
</evidence>
<evidence type="ECO:0000256" key="2">
    <source>
        <dbReference type="ARBA" id="ARBA00017908"/>
    </source>
</evidence>
<dbReference type="EMBL" id="CAJVCH010020971">
    <property type="protein sequence ID" value="CAG7689997.1"/>
    <property type="molecule type" value="Genomic_DNA"/>
</dbReference>
<proteinExistence type="inferred from homology"/>
<reference evidence="9" key="1">
    <citation type="submission" date="2021-06" db="EMBL/GenBank/DDBJ databases">
        <authorList>
            <person name="Hodson N. C."/>
            <person name="Mongue J. A."/>
            <person name="Jaron S. K."/>
        </authorList>
    </citation>
    <scope>NUCLEOTIDE SEQUENCE</scope>
</reference>
<keyword evidence="3" id="KW-0479">Metal-binding</keyword>
<evidence type="ECO:0000256" key="6">
    <source>
        <dbReference type="PROSITE-ProRule" id="PRU00175"/>
    </source>
</evidence>
<dbReference type="PANTHER" id="PTHR16079">
    <property type="entry name" value="UBIQUITIN LIGASE PROTEIN CHFR"/>
    <property type="match status" value="1"/>
</dbReference>
<dbReference type="GO" id="GO:0016567">
    <property type="term" value="P:protein ubiquitination"/>
    <property type="evidence" value="ECO:0007669"/>
    <property type="project" value="TreeGrafter"/>
</dbReference>
<comment type="similarity">
    <text evidence="1">Belongs to the CHFR family.</text>
</comment>
<evidence type="ECO:0000256" key="1">
    <source>
        <dbReference type="ARBA" id="ARBA00005797"/>
    </source>
</evidence>
<evidence type="ECO:0000256" key="3">
    <source>
        <dbReference type="ARBA" id="ARBA00022723"/>
    </source>
</evidence>
<evidence type="ECO:0000256" key="5">
    <source>
        <dbReference type="ARBA" id="ARBA00022833"/>
    </source>
</evidence>
<dbReference type="InterPro" id="IPR000253">
    <property type="entry name" value="FHA_dom"/>
</dbReference>
<dbReference type="PANTHER" id="PTHR16079:SF4">
    <property type="entry name" value="E3 UBIQUITIN-PROTEIN LIGASE CHFR"/>
    <property type="match status" value="1"/>
</dbReference>
<keyword evidence="5" id="KW-0862">Zinc</keyword>
<evidence type="ECO:0000259" key="8">
    <source>
        <dbReference type="PROSITE" id="PS50089"/>
    </source>
</evidence>
<dbReference type="OrthoDB" id="5330228at2759"/>
<dbReference type="Proteomes" id="UP000708208">
    <property type="component" value="Unassembled WGS sequence"/>
</dbReference>
<dbReference type="CDD" id="cd00060">
    <property type="entry name" value="FHA"/>
    <property type="match status" value="1"/>
</dbReference>
<dbReference type="SMART" id="SM00184">
    <property type="entry name" value="RING"/>
    <property type="match status" value="1"/>
</dbReference>
<dbReference type="InterPro" id="IPR052256">
    <property type="entry name" value="E3_ubiquitin-ligase_CHFR"/>
</dbReference>
<dbReference type="PROSITE" id="PS50089">
    <property type="entry name" value="ZF_RING_2"/>
    <property type="match status" value="1"/>
</dbReference>
<dbReference type="InterPro" id="IPR018957">
    <property type="entry name" value="Znf_C3HC4_RING-type"/>
</dbReference>
<dbReference type="GO" id="GO:0005634">
    <property type="term" value="C:nucleus"/>
    <property type="evidence" value="ECO:0007669"/>
    <property type="project" value="TreeGrafter"/>
</dbReference>
<dbReference type="InterPro" id="IPR001841">
    <property type="entry name" value="Znf_RING"/>
</dbReference>
<evidence type="ECO:0000256" key="4">
    <source>
        <dbReference type="ARBA" id="ARBA00022771"/>
    </source>
</evidence>
<sequence>MSEHLEPMMTGVSVPDLFDIYLERISCVFEPNSASKFGPPKRIPLKNENVTIGRAELNSVFIPLIWISREHCIIFKDENQQWVLKCLSINDITINSESCTKGSEHLLQDNDTILFQGPKPQHVKYRFRKKQKFVIEDQDSSKDDKYHLQVSNASEILDFKTALSLELPPSPSLIIPEQNFEEEAKSENKEYGSSLSDLLKELRSVRKQIQEKEKQQILTEESRKKELAEITDLINSEKNSVMKGVIVPVVKTIKDHFSCELCQKRLEEAIILDCGHNFCNACVSLRRKTCPKCNFKFICRSKLFAADNFLKSIGDLLRPWHVGENLFELIPSATANIPTEGIQIPTLVDIAESQYEDSQLEVLYEHIVNEVQIL</sequence>
<dbReference type="InterPro" id="IPR017907">
    <property type="entry name" value="Znf_RING_CS"/>
</dbReference>
<dbReference type="PROSITE" id="PS50006">
    <property type="entry name" value="FHA_DOMAIN"/>
    <property type="match status" value="1"/>
</dbReference>
<comment type="caution">
    <text evidence="9">The sequence shown here is derived from an EMBL/GenBank/DDBJ whole genome shotgun (WGS) entry which is preliminary data.</text>
</comment>
<feature type="domain" description="FHA" evidence="7">
    <location>
        <begin position="50"/>
        <end position="99"/>
    </location>
</feature>
<evidence type="ECO:0000313" key="10">
    <source>
        <dbReference type="Proteomes" id="UP000708208"/>
    </source>
</evidence>
<evidence type="ECO:0000313" key="9">
    <source>
        <dbReference type="EMBL" id="CAG7689997.1"/>
    </source>
</evidence>
<dbReference type="SMART" id="SM00240">
    <property type="entry name" value="FHA"/>
    <property type="match status" value="1"/>
</dbReference>
<keyword evidence="4 6" id="KW-0863">Zinc-finger</keyword>
<dbReference type="GO" id="GO:0004842">
    <property type="term" value="F:ubiquitin-protein transferase activity"/>
    <property type="evidence" value="ECO:0007669"/>
    <property type="project" value="TreeGrafter"/>
</dbReference>
<gene>
    <name evidence="9" type="ORF">AFUS01_LOCUS3483</name>
</gene>
<organism evidence="9 10">
    <name type="scientific">Allacma fusca</name>
    <dbReference type="NCBI Taxonomy" id="39272"/>
    <lineage>
        <taxon>Eukaryota</taxon>
        <taxon>Metazoa</taxon>
        <taxon>Ecdysozoa</taxon>
        <taxon>Arthropoda</taxon>
        <taxon>Hexapoda</taxon>
        <taxon>Collembola</taxon>
        <taxon>Symphypleona</taxon>
        <taxon>Sminthuridae</taxon>
        <taxon>Allacma</taxon>
    </lineage>
</organism>